<dbReference type="RefSeq" id="XP_013384708.1">
    <property type="nucleotide sequence ID" value="XM_013529254.1"/>
</dbReference>
<dbReference type="PANTHER" id="PTHR15077">
    <property type="entry name" value="FAS-ASSOCIATING DEATH DOMAIN-CONTAINING PROTEIN FADD"/>
    <property type="match status" value="1"/>
</dbReference>
<proteinExistence type="predicted"/>
<dbReference type="CDD" id="cd01670">
    <property type="entry name" value="Death"/>
    <property type="match status" value="1"/>
</dbReference>
<evidence type="ECO:0000313" key="3">
    <source>
        <dbReference type="RefSeq" id="XP_013384708.1"/>
    </source>
</evidence>
<gene>
    <name evidence="3" type="primary">LOC106154775</name>
</gene>
<feature type="domain" description="Death" evidence="1">
    <location>
        <begin position="1"/>
        <end position="75"/>
    </location>
</feature>
<reference evidence="3" key="1">
    <citation type="submission" date="2025-08" db="UniProtKB">
        <authorList>
            <consortium name="RefSeq"/>
        </authorList>
    </citation>
    <scope>IDENTIFICATION</scope>
    <source>
        <tissue evidence="3">Gonads</tissue>
    </source>
</reference>
<dbReference type="KEGG" id="lak:106154775"/>
<name>A0A1S3HF60_LINAN</name>
<dbReference type="InterPro" id="IPR016729">
    <property type="entry name" value="FADD"/>
</dbReference>
<dbReference type="AlphaFoldDB" id="A0A1S3HF60"/>
<dbReference type="PANTHER" id="PTHR15077:SF9">
    <property type="entry name" value="C-TERMINAL OF ROC (COR) DOMAIN-CONTAINING PROTEIN"/>
    <property type="match status" value="1"/>
</dbReference>
<dbReference type="InterPro" id="IPR011029">
    <property type="entry name" value="DEATH-like_dom_sf"/>
</dbReference>
<protein>
    <submittedName>
        <fullName evidence="3">Uncharacterized protein LOC106154775</fullName>
    </submittedName>
</protein>
<evidence type="ECO:0000259" key="1">
    <source>
        <dbReference type="PROSITE" id="PS50017"/>
    </source>
</evidence>
<dbReference type="SUPFAM" id="SSF47986">
    <property type="entry name" value="DEATH domain"/>
    <property type="match status" value="2"/>
</dbReference>
<keyword evidence="2" id="KW-1185">Reference proteome</keyword>
<dbReference type="InParanoid" id="A0A1S3HF60"/>
<sequence length="175" mass="19466">MLGSDWEKLGKELGLSSHRVAQIAKADPDDTSRAVVVLRRWSQSVAISVDKAAALQKMCTKIGRPDLEALVRKKVQEFKAHMLCKVQDLNLVKAFNVLIRNTAVVAGWRDVALELSVPFGEVEKIANSPLNDDEKCFKALMMWRESGGATLEGLQKHLENLNHRQAAEKLADLHV</sequence>
<feature type="domain" description="Death" evidence="1">
    <location>
        <begin position="108"/>
        <end position="174"/>
    </location>
</feature>
<dbReference type="GeneID" id="106154775"/>
<organism evidence="2 3">
    <name type="scientific">Lingula anatina</name>
    <name type="common">Brachiopod</name>
    <name type="synonym">Lingula unguis</name>
    <dbReference type="NCBI Taxonomy" id="7574"/>
    <lineage>
        <taxon>Eukaryota</taxon>
        <taxon>Metazoa</taxon>
        <taxon>Spiralia</taxon>
        <taxon>Lophotrochozoa</taxon>
        <taxon>Brachiopoda</taxon>
        <taxon>Linguliformea</taxon>
        <taxon>Lingulata</taxon>
        <taxon>Lingulida</taxon>
        <taxon>Linguloidea</taxon>
        <taxon>Lingulidae</taxon>
        <taxon>Lingula</taxon>
    </lineage>
</organism>
<dbReference type="InterPro" id="IPR000488">
    <property type="entry name" value="Death_dom"/>
</dbReference>
<evidence type="ECO:0000313" key="2">
    <source>
        <dbReference type="Proteomes" id="UP000085678"/>
    </source>
</evidence>
<dbReference type="Gene3D" id="1.10.533.10">
    <property type="entry name" value="Death Domain, Fas"/>
    <property type="match status" value="2"/>
</dbReference>
<dbReference type="GO" id="GO:0007165">
    <property type="term" value="P:signal transduction"/>
    <property type="evidence" value="ECO:0007669"/>
    <property type="project" value="InterPro"/>
</dbReference>
<dbReference type="PROSITE" id="PS50017">
    <property type="entry name" value="DEATH_DOMAIN"/>
    <property type="match status" value="2"/>
</dbReference>
<accession>A0A1S3HF60</accession>
<dbReference type="Pfam" id="PF00531">
    <property type="entry name" value="Death"/>
    <property type="match status" value="2"/>
</dbReference>
<dbReference type="Proteomes" id="UP000085678">
    <property type="component" value="Unplaced"/>
</dbReference>